<proteinExistence type="predicted"/>
<dbReference type="AlphaFoldDB" id="A0A0J9E3R5"/>
<dbReference type="PATRIC" id="fig|1675527.3.peg.2434"/>
<evidence type="ECO:0000313" key="2">
    <source>
        <dbReference type="Proteomes" id="UP000037178"/>
    </source>
</evidence>
<organism evidence="1 2">
    <name type="scientific">Candidatus Rhodobacter oscarellae</name>
    <dbReference type="NCBI Taxonomy" id="1675527"/>
    <lineage>
        <taxon>Bacteria</taxon>
        <taxon>Pseudomonadati</taxon>
        <taxon>Pseudomonadota</taxon>
        <taxon>Alphaproteobacteria</taxon>
        <taxon>Rhodobacterales</taxon>
        <taxon>Rhodobacter group</taxon>
        <taxon>Rhodobacter</taxon>
    </lineage>
</organism>
<evidence type="ECO:0000313" key="1">
    <source>
        <dbReference type="EMBL" id="KMW57357.1"/>
    </source>
</evidence>
<comment type="caution">
    <text evidence="1">The sequence shown here is derived from an EMBL/GenBank/DDBJ whole genome shotgun (WGS) entry which is preliminary data.</text>
</comment>
<accession>A0A0J9E3R5</accession>
<sequence length="169" mass="18734">MKHLLLALHMPLILAGCATGYWGDYKPGVRPVDMYKGITECRRGRVTHDTAVVLVAPTRQTITARASASVTSGSSSATARAEVQTRTRTEIDYEALNAIDDILAERKEWRCLEALGYRFKTIPRCPRPPSQAELLQALRSTPPVSKQLCAYPVEPDKRGVPTFVFLDYG</sequence>
<evidence type="ECO:0008006" key="3">
    <source>
        <dbReference type="Google" id="ProtNLM"/>
    </source>
</evidence>
<protein>
    <recommendedName>
        <fullName evidence="3">Lipoprotein</fullName>
    </recommendedName>
</protein>
<keyword evidence="2" id="KW-1185">Reference proteome</keyword>
<reference evidence="1 2" key="1">
    <citation type="submission" date="2015-06" db="EMBL/GenBank/DDBJ databases">
        <title>Draft genome sequence of an Alphaproteobacteria species associated to the Mediterranean sponge Oscarella lobularis.</title>
        <authorList>
            <person name="Jourda C."/>
            <person name="Santini S."/>
            <person name="Claverie J.-M."/>
        </authorList>
    </citation>
    <scope>NUCLEOTIDE SEQUENCE [LARGE SCALE GENOMIC DNA]</scope>
    <source>
        <strain evidence="1">IGS</strain>
    </source>
</reference>
<dbReference type="RefSeq" id="WP_049643092.1">
    <property type="nucleotide sequence ID" value="NZ_LFTY01000002.1"/>
</dbReference>
<dbReference type="Proteomes" id="UP000037178">
    <property type="component" value="Unassembled WGS sequence"/>
</dbReference>
<dbReference type="EMBL" id="LFTY01000002">
    <property type="protein sequence ID" value="KMW57357.1"/>
    <property type="molecule type" value="Genomic_DNA"/>
</dbReference>
<dbReference type="STRING" id="1675527.AIOL_002320"/>
<dbReference type="PROSITE" id="PS51257">
    <property type="entry name" value="PROKAR_LIPOPROTEIN"/>
    <property type="match status" value="1"/>
</dbReference>
<name>A0A0J9E3R5_9RHOB</name>
<gene>
    <name evidence="1" type="ORF">AIOL_002320</name>
</gene>